<dbReference type="PANTHER" id="PTHR34219:SF3">
    <property type="entry name" value="BLL7967 PROTEIN"/>
    <property type="match status" value="1"/>
</dbReference>
<keyword evidence="1" id="KW-0472">Membrane</keyword>
<dbReference type="OrthoDB" id="9776609at2"/>
<reference evidence="3" key="1">
    <citation type="journal article" date="2018" name="Front. Microbiol.">
        <title>Genome-Based Analysis Reveals the Taxonomy and Diversity of the Family Idiomarinaceae.</title>
        <authorList>
            <person name="Liu Y."/>
            <person name="Lai Q."/>
            <person name="Shao Z."/>
        </authorList>
    </citation>
    <scope>NUCLEOTIDE SEQUENCE [LARGE SCALE GENOMIC DNA]</scope>
    <source>
        <strain evidence="3">PO-M2</strain>
    </source>
</reference>
<name>A0A432Y6M0_9GAMM</name>
<evidence type="ECO:0000256" key="1">
    <source>
        <dbReference type="SAM" id="Phobius"/>
    </source>
</evidence>
<dbReference type="Pfam" id="PF03929">
    <property type="entry name" value="PepSY_TM"/>
    <property type="match status" value="1"/>
</dbReference>
<dbReference type="AlphaFoldDB" id="A0A432Y6M0"/>
<dbReference type="RefSeq" id="WP_126771954.1">
    <property type="nucleotide sequence ID" value="NZ_PIPX01000001.1"/>
</dbReference>
<feature type="transmembrane region" description="Helical" evidence="1">
    <location>
        <begin position="180"/>
        <end position="201"/>
    </location>
</feature>
<keyword evidence="3" id="KW-1185">Reference proteome</keyword>
<feature type="transmembrane region" description="Helical" evidence="1">
    <location>
        <begin position="126"/>
        <end position="146"/>
    </location>
</feature>
<feature type="transmembrane region" description="Helical" evidence="1">
    <location>
        <begin position="315"/>
        <end position="339"/>
    </location>
</feature>
<evidence type="ECO:0000313" key="3">
    <source>
        <dbReference type="Proteomes" id="UP000287649"/>
    </source>
</evidence>
<proteinExistence type="predicted"/>
<feature type="transmembrane region" description="Helical" evidence="1">
    <location>
        <begin position="12"/>
        <end position="33"/>
    </location>
</feature>
<organism evidence="2 3">
    <name type="scientific">Pseudidiomarina homiensis</name>
    <dbReference type="NCBI Taxonomy" id="364198"/>
    <lineage>
        <taxon>Bacteria</taxon>
        <taxon>Pseudomonadati</taxon>
        <taxon>Pseudomonadota</taxon>
        <taxon>Gammaproteobacteria</taxon>
        <taxon>Alteromonadales</taxon>
        <taxon>Idiomarinaceae</taxon>
        <taxon>Pseudidiomarina</taxon>
    </lineage>
</organism>
<protein>
    <submittedName>
        <fullName evidence="2">PepSY domain-containing protein</fullName>
    </submittedName>
</protein>
<keyword evidence="1" id="KW-1133">Transmembrane helix</keyword>
<dbReference type="InterPro" id="IPR005625">
    <property type="entry name" value="PepSY-ass_TM"/>
</dbReference>
<dbReference type="PANTHER" id="PTHR34219">
    <property type="entry name" value="IRON-REGULATED INNER MEMBRANE PROTEIN-RELATED"/>
    <property type="match status" value="1"/>
</dbReference>
<evidence type="ECO:0000313" key="2">
    <source>
        <dbReference type="EMBL" id="RUO56583.1"/>
    </source>
</evidence>
<keyword evidence="1" id="KW-0812">Transmembrane</keyword>
<gene>
    <name evidence="2" type="ORF">CWI70_07560</name>
</gene>
<comment type="caution">
    <text evidence="2">The sequence shown here is derived from an EMBL/GenBank/DDBJ whole genome shotgun (WGS) entry which is preliminary data.</text>
</comment>
<dbReference type="Proteomes" id="UP000287649">
    <property type="component" value="Unassembled WGS sequence"/>
</dbReference>
<sequence>MWRHGFGRVHKWLGLTLALWMVLVALTGTLLLYKTELLQLQYPQLRNTIMPSIAEAATVYDRFSAGYAFLPRADKPWIEVVDGAGTIFYFNGAGKQLLTRPMFGDWVSWMVEFHHHLLLHELGKDIMGVLGLLSLILVITGVVRWWPRHWSWRVLSVRFAKPSQRQFIATLWQLHRSSGVIFIVPITVLLITGTAIMYPTAVSSGLARLLPEAEAVQVTPFPQQDAANWQQRLNIAQHYWPQQTPRLVYLTPTAEGQYRMRLQHAEEWHPNGRSYLVFADHGPLVRADDVRSKSFGFQLSQMVYPLHVAAVGGSFWLIATLLGGLVLMLLPLTGVWFWWRRRLHR</sequence>
<accession>A0A432Y6M0</accession>
<dbReference type="EMBL" id="PIPX01000001">
    <property type="protein sequence ID" value="RUO56583.1"/>
    <property type="molecule type" value="Genomic_DNA"/>
</dbReference>